<dbReference type="Proteomes" id="UP000693706">
    <property type="component" value="Segment"/>
</dbReference>
<sequence>MNKSDILANINSKIDTGGGSTALEVRGVLGVDSESLLEAIYADVTTDSNTLEVKTISNSNFTYSIVISKVGRHVLIEGIATALSNSGFAVFAFSDDDIKGSGKGSASNINNGDSIPIAIKPTGFSVSNQSLLSGQSITFSITYNATN</sequence>
<organism evidence="1 2">
    <name type="scientific">Olleya phage Harreka_1</name>
    <dbReference type="NCBI Taxonomy" id="2745673"/>
    <lineage>
        <taxon>Viruses</taxon>
        <taxon>Duplodnaviria</taxon>
        <taxon>Heunggongvirae</taxon>
        <taxon>Uroviricota</taxon>
        <taxon>Caudoviricetes</taxon>
        <taxon>Aggregaviridae</taxon>
        <taxon>Harrekavirus</taxon>
        <taxon>Harrekavirus harreka</taxon>
    </lineage>
</organism>
<keyword evidence="2" id="KW-1185">Reference proteome</keyword>
<protein>
    <submittedName>
        <fullName evidence="1">Uncharacterized protein</fullName>
    </submittedName>
</protein>
<accession>A0A8E4ZBZ6</accession>
<name>A0A8E4ZBZ6_9CAUD</name>
<dbReference type="EMBL" id="MT732457">
    <property type="protein sequence ID" value="QQV90418.1"/>
    <property type="molecule type" value="Genomic_DNA"/>
</dbReference>
<evidence type="ECO:0000313" key="1">
    <source>
        <dbReference type="EMBL" id="QQV90418.1"/>
    </source>
</evidence>
<proteinExistence type="predicted"/>
<reference evidence="1" key="1">
    <citation type="submission" date="2020-07" db="EMBL/GenBank/DDBJ databases">
        <title>Highly diverse flavobacterial phages as mortality factor during North Sea spring blooms.</title>
        <authorList>
            <person name="Bartlau N."/>
            <person name="Wichels A."/>
            <person name="Krohne G."/>
            <person name="Adriaenssens E.M."/>
            <person name="Heins A."/>
            <person name="Fuchs B.M."/>
            <person name="Amann R."/>
            <person name="Moraru C."/>
        </authorList>
    </citation>
    <scope>NUCLEOTIDE SEQUENCE</scope>
</reference>
<gene>
    <name evidence="1" type="ORF">Harreka1_11</name>
</gene>
<evidence type="ECO:0000313" key="2">
    <source>
        <dbReference type="Proteomes" id="UP000693706"/>
    </source>
</evidence>